<dbReference type="SMART" id="SM00388">
    <property type="entry name" value="HisKA"/>
    <property type="match status" value="1"/>
</dbReference>
<reference evidence="14" key="1">
    <citation type="journal article" date="2021" name="PeerJ">
        <title>Extensive microbial diversity within the chicken gut microbiome revealed by metagenomics and culture.</title>
        <authorList>
            <person name="Gilroy R."/>
            <person name="Ravi A."/>
            <person name="Getino M."/>
            <person name="Pursley I."/>
            <person name="Horton D.L."/>
            <person name="Alikhan N.F."/>
            <person name="Baker D."/>
            <person name="Gharbi K."/>
            <person name="Hall N."/>
            <person name="Watson M."/>
            <person name="Adriaenssens E.M."/>
            <person name="Foster-Nyarko E."/>
            <person name="Jarju S."/>
            <person name="Secka A."/>
            <person name="Antonio M."/>
            <person name="Oren A."/>
            <person name="Chaudhuri R.R."/>
            <person name="La Ragione R."/>
            <person name="Hildebrand F."/>
            <person name="Pallen M.J."/>
        </authorList>
    </citation>
    <scope>NUCLEOTIDE SEQUENCE</scope>
    <source>
        <strain evidence="14">14324</strain>
    </source>
</reference>
<evidence type="ECO:0000256" key="4">
    <source>
        <dbReference type="ARBA" id="ARBA00022553"/>
    </source>
</evidence>
<dbReference type="EC" id="2.7.13.3" evidence="3"/>
<evidence type="ECO:0000256" key="3">
    <source>
        <dbReference type="ARBA" id="ARBA00012438"/>
    </source>
</evidence>
<comment type="subcellular location">
    <subcellularLocation>
        <location evidence="2">Membrane</location>
    </subcellularLocation>
</comment>
<dbReference type="AlphaFoldDB" id="A0A9D2ISE3"/>
<keyword evidence="7 14" id="KW-0418">Kinase</keyword>
<dbReference type="PRINTS" id="PR00344">
    <property type="entry name" value="BCTRLSENSOR"/>
</dbReference>
<keyword evidence="10 11" id="KW-0472">Membrane</keyword>
<evidence type="ECO:0000313" key="14">
    <source>
        <dbReference type="EMBL" id="HIZ21554.1"/>
    </source>
</evidence>
<protein>
    <recommendedName>
        <fullName evidence="3">histidine kinase</fullName>
        <ecNumber evidence="3">2.7.13.3</ecNumber>
    </recommendedName>
</protein>
<dbReference type="Pfam" id="PF00512">
    <property type="entry name" value="HisKA"/>
    <property type="match status" value="1"/>
</dbReference>
<dbReference type="CDD" id="cd06225">
    <property type="entry name" value="HAMP"/>
    <property type="match status" value="1"/>
</dbReference>
<dbReference type="GO" id="GO:0000155">
    <property type="term" value="F:phosphorelay sensor kinase activity"/>
    <property type="evidence" value="ECO:0007669"/>
    <property type="project" value="InterPro"/>
</dbReference>
<keyword evidence="5" id="KW-0808">Transferase</keyword>
<evidence type="ECO:0000256" key="5">
    <source>
        <dbReference type="ARBA" id="ARBA00022679"/>
    </source>
</evidence>
<accession>A0A9D2ISE3</accession>
<gene>
    <name evidence="14" type="ORF">IAA21_01980</name>
</gene>
<evidence type="ECO:0000259" key="13">
    <source>
        <dbReference type="PROSITE" id="PS50885"/>
    </source>
</evidence>
<organism evidence="14 15">
    <name type="scientific">Candidatus Blautia faecigallinarum</name>
    <dbReference type="NCBI Taxonomy" id="2838488"/>
    <lineage>
        <taxon>Bacteria</taxon>
        <taxon>Bacillati</taxon>
        <taxon>Bacillota</taxon>
        <taxon>Clostridia</taxon>
        <taxon>Lachnospirales</taxon>
        <taxon>Lachnospiraceae</taxon>
        <taxon>Blautia</taxon>
    </lineage>
</organism>
<dbReference type="InterPro" id="IPR004358">
    <property type="entry name" value="Sig_transdc_His_kin-like_C"/>
</dbReference>
<dbReference type="Gene3D" id="6.10.340.10">
    <property type="match status" value="1"/>
</dbReference>
<proteinExistence type="predicted"/>
<dbReference type="InterPro" id="IPR003594">
    <property type="entry name" value="HATPase_dom"/>
</dbReference>
<dbReference type="Proteomes" id="UP000824041">
    <property type="component" value="Unassembled WGS sequence"/>
</dbReference>
<dbReference type="EMBL" id="DXBU01000023">
    <property type="protein sequence ID" value="HIZ21554.1"/>
    <property type="molecule type" value="Genomic_DNA"/>
</dbReference>
<dbReference type="CDD" id="cd00082">
    <property type="entry name" value="HisKA"/>
    <property type="match status" value="1"/>
</dbReference>
<dbReference type="PROSITE" id="PS50109">
    <property type="entry name" value="HIS_KIN"/>
    <property type="match status" value="1"/>
</dbReference>
<dbReference type="Pfam" id="PF02518">
    <property type="entry name" value="HATPase_c"/>
    <property type="match status" value="1"/>
</dbReference>
<dbReference type="CDD" id="cd00075">
    <property type="entry name" value="HATPase"/>
    <property type="match status" value="1"/>
</dbReference>
<evidence type="ECO:0000256" key="8">
    <source>
        <dbReference type="ARBA" id="ARBA00022989"/>
    </source>
</evidence>
<dbReference type="Gene3D" id="1.10.287.130">
    <property type="match status" value="1"/>
</dbReference>
<dbReference type="Gene3D" id="3.30.565.10">
    <property type="entry name" value="Histidine kinase-like ATPase, C-terminal domain"/>
    <property type="match status" value="1"/>
</dbReference>
<keyword evidence="9" id="KW-0902">Two-component regulatory system</keyword>
<dbReference type="InterPro" id="IPR005467">
    <property type="entry name" value="His_kinase_dom"/>
</dbReference>
<dbReference type="InterPro" id="IPR003660">
    <property type="entry name" value="HAMP_dom"/>
</dbReference>
<name>A0A9D2ISE3_9FIRM</name>
<comment type="caution">
    <text evidence="14">The sequence shown here is derived from an EMBL/GenBank/DDBJ whole genome shotgun (WGS) entry which is preliminary data.</text>
</comment>
<evidence type="ECO:0000256" key="2">
    <source>
        <dbReference type="ARBA" id="ARBA00004370"/>
    </source>
</evidence>
<keyword evidence="4" id="KW-0597">Phosphoprotein</keyword>
<dbReference type="FunFam" id="3.30.565.10:FF:000006">
    <property type="entry name" value="Sensor histidine kinase WalK"/>
    <property type="match status" value="1"/>
</dbReference>
<sequence length="461" mass="52344">MKKVPLKWKLTILYAAFMILMTGIMLSILFSLSSSEILSSVETDLENDVFGAFEDIQWDGKRLKIDRDFYEVEKGIYLSAYNSGESLIGGRIPYEFTLNVPLGEGLRRLTQEGISWYIWDTSSNIEGYGKVYVRGITSITEAESSLRVTLRLSVILFPLLVVLAASLGYFFVSRTLRPVSRITSTARAIYEEEDLSKRIGLTGEKNELYKLAETFDLMLEKVEKSFEKEKQFTSDASHELRTPVAVILSQCEYLLEDTQLSQETRSAVEVIQRKAGNMAKIISQLLFLSRADQNRQVIHKEYLELSLLTEMAAEEQQEIAKTKGIRIETDIQEGVQGYVDETLFIRIWMNLIGNGISYGKENGWLKISMKEKEGILFGSVEDNGIGITKEQLPHIWERFYQADASRSQRDGAGLGLPMVKWIVQIHGGEIKAESEYGQGSRFAFTIPIRETPSQNREKGRI</sequence>
<dbReference type="SUPFAM" id="SSF47384">
    <property type="entry name" value="Homodimeric domain of signal transducing histidine kinase"/>
    <property type="match status" value="1"/>
</dbReference>
<evidence type="ECO:0000256" key="10">
    <source>
        <dbReference type="ARBA" id="ARBA00023136"/>
    </source>
</evidence>
<evidence type="ECO:0000256" key="1">
    <source>
        <dbReference type="ARBA" id="ARBA00000085"/>
    </source>
</evidence>
<dbReference type="PANTHER" id="PTHR45436">
    <property type="entry name" value="SENSOR HISTIDINE KINASE YKOH"/>
    <property type="match status" value="1"/>
</dbReference>
<evidence type="ECO:0000256" key="7">
    <source>
        <dbReference type="ARBA" id="ARBA00022777"/>
    </source>
</evidence>
<dbReference type="FunFam" id="1.10.287.130:FF:000001">
    <property type="entry name" value="Two-component sensor histidine kinase"/>
    <property type="match status" value="1"/>
</dbReference>
<evidence type="ECO:0000259" key="12">
    <source>
        <dbReference type="PROSITE" id="PS50109"/>
    </source>
</evidence>
<reference evidence="14" key="2">
    <citation type="submission" date="2021-04" db="EMBL/GenBank/DDBJ databases">
        <authorList>
            <person name="Gilroy R."/>
        </authorList>
    </citation>
    <scope>NUCLEOTIDE SEQUENCE</scope>
    <source>
        <strain evidence="14">14324</strain>
    </source>
</reference>
<dbReference type="InterPro" id="IPR050428">
    <property type="entry name" value="TCS_sensor_his_kinase"/>
</dbReference>
<dbReference type="GO" id="GO:0005886">
    <property type="term" value="C:plasma membrane"/>
    <property type="evidence" value="ECO:0007669"/>
    <property type="project" value="TreeGrafter"/>
</dbReference>
<comment type="catalytic activity">
    <reaction evidence="1">
        <text>ATP + protein L-histidine = ADP + protein N-phospho-L-histidine.</text>
        <dbReference type="EC" id="2.7.13.3"/>
    </reaction>
</comment>
<dbReference type="InterPro" id="IPR003661">
    <property type="entry name" value="HisK_dim/P_dom"/>
</dbReference>
<feature type="domain" description="HAMP" evidence="13">
    <location>
        <begin position="173"/>
        <end position="227"/>
    </location>
</feature>
<dbReference type="InterPro" id="IPR036890">
    <property type="entry name" value="HATPase_C_sf"/>
</dbReference>
<feature type="domain" description="Histidine kinase" evidence="12">
    <location>
        <begin position="235"/>
        <end position="450"/>
    </location>
</feature>
<dbReference type="SMART" id="SM00387">
    <property type="entry name" value="HATPase_c"/>
    <property type="match status" value="1"/>
</dbReference>
<dbReference type="PANTHER" id="PTHR45436:SF5">
    <property type="entry name" value="SENSOR HISTIDINE KINASE TRCS"/>
    <property type="match status" value="1"/>
</dbReference>
<evidence type="ECO:0000256" key="6">
    <source>
        <dbReference type="ARBA" id="ARBA00022692"/>
    </source>
</evidence>
<dbReference type="InterPro" id="IPR036097">
    <property type="entry name" value="HisK_dim/P_sf"/>
</dbReference>
<feature type="transmembrane region" description="Helical" evidence="11">
    <location>
        <begin position="12"/>
        <end position="32"/>
    </location>
</feature>
<keyword evidence="8 11" id="KW-1133">Transmembrane helix</keyword>
<feature type="transmembrane region" description="Helical" evidence="11">
    <location>
        <begin position="152"/>
        <end position="172"/>
    </location>
</feature>
<dbReference type="PROSITE" id="PS50885">
    <property type="entry name" value="HAMP"/>
    <property type="match status" value="1"/>
</dbReference>
<dbReference type="Pfam" id="PF00672">
    <property type="entry name" value="HAMP"/>
    <property type="match status" value="1"/>
</dbReference>
<evidence type="ECO:0000256" key="11">
    <source>
        <dbReference type="SAM" id="Phobius"/>
    </source>
</evidence>
<dbReference type="SUPFAM" id="SSF55874">
    <property type="entry name" value="ATPase domain of HSP90 chaperone/DNA topoisomerase II/histidine kinase"/>
    <property type="match status" value="1"/>
</dbReference>
<dbReference type="SMART" id="SM00304">
    <property type="entry name" value="HAMP"/>
    <property type="match status" value="1"/>
</dbReference>
<evidence type="ECO:0000313" key="15">
    <source>
        <dbReference type="Proteomes" id="UP000824041"/>
    </source>
</evidence>
<evidence type="ECO:0000256" key="9">
    <source>
        <dbReference type="ARBA" id="ARBA00023012"/>
    </source>
</evidence>
<keyword evidence="6 11" id="KW-0812">Transmembrane</keyword>